<evidence type="ECO:0000313" key="14">
    <source>
        <dbReference type="Proteomes" id="UP000293764"/>
    </source>
</evidence>
<dbReference type="EMBL" id="SDWW01000029">
    <property type="protein sequence ID" value="RYV50653.1"/>
    <property type="molecule type" value="Genomic_DNA"/>
</dbReference>
<evidence type="ECO:0000256" key="10">
    <source>
        <dbReference type="ARBA" id="ARBA00023310"/>
    </source>
</evidence>
<evidence type="ECO:0000256" key="8">
    <source>
        <dbReference type="ARBA" id="ARBA00023065"/>
    </source>
</evidence>
<name>A0A4Q5N0B3_9MICO</name>
<feature type="transmembrane region" description="Helical" evidence="11">
    <location>
        <begin position="230"/>
        <end position="262"/>
    </location>
</feature>
<dbReference type="Gene3D" id="1.20.120.220">
    <property type="entry name" value="ATP synthase, F0 complex, subunit A"/>
    <property type="match status" value="1"/>
</dbReference>
<dbReference type="Pfam" id="PF00119">
    <property type="entry name" value="ATP-synt_A"/>
    <property type="match status" value="1"/>
</dbReference>
<keyword evidence="4 11" id="KW-0138">CF(0)</keyword>
<keyword evidence="5 11" id="KW-0812">Transmembrane</keyword>
<dbReference type="HAMAP" id="MF_01393">
    <property type="entry name" value="ATP_synth_a_bact"/>
    <property type="match status" value="1"/>
</dbReference>
<keyword evidence="9 11" id="KW-0472">Membrane</keyword>
<dbReference type="PRINTS" id="PR00123">
    <property type="entry name" value="ATPASEA"/>
</dbReference>
<evidence type="ECO:0000256" key="5">
    <source>
        <dbReference type="ARBA" id="ARBA00022692"/>
    </source>
</evidence>
<accession>A0A4Q5N0B3</accession>
<dbReference type="GO" id="GO:0045259">
    <property type="term" value="C:proton-transporting ATP synthase complex"/>
    <property type="evidence" value="ECO:0007669"/>
    <property type="project" value="UniProtKB-KW"/>
</dbReference>
<dbReference type="GO" id="GO:0046933">
    <property type="term" value="F:proton-transporting ATP synthase activity, rotational mechanism"/>
    <property type="evidence" value="ECO:0007669"/>
    <property type="project" value="UniProtKB-UniRule"/>
</dbReference>
<feature type="transmembrane region" description="Helical" evidence="11">
    <location>
        <begin position="129"/>
        <end position="147"/>
    </location>
</feature>
<evidence type="ECO:0000256" key="1">
    <source>
        <dbReference type="ARBA" id="ARBA00004141"/>
    </source>
</evidence>
<organism evidence="13 14">
    <name type="scientific">Pengzhenrongella frigida</name>
    <dbReference type="NCBI Taxonomy" id="1259133"/>
    <lineage>
        <taxon>Bacteria</taxon>
        <taxon>Bacillati</taxon>
        <taxon>Actinomycetota</taxon>
        <taxon>Actinomycetes</taxon>
        <taxon>Micrococcales</taxon>
        <taxon>Pengzhenrongella</taxon>
    </lineage>
</organism>
<keyword evidence="11" id="KW-1003">Cell membrane</keyword>
<comment type="caution">
    <text evidence="13">The sequence shown here is derived from an EMBL/GenBank/DDBJ whole genome shotgun (WGS) entry which is preliminary data.</text>
</comment>
<dbReference type="InterPro" id="IPR035908">
    <property type="entry name" value="F0_ATP_A_sf"/>
</dbReference>
<comment type="function">
    <text evidence="11 12">Key component of the proton channel; it plays a direct role in the translocation of protons across the membrane.</text>
</comment>
<evidence type="ECO:0000256" key="12">
    <source>
        <dbReference type="RuleBase" id="RU000483"/>
    </source>
</evidence>
<dbReference type="AlphaFoldDB" id="A0A4Q5N0B3"/>
<comment type="similarity">
    <text evidence="2 11 12">Belongs to the ATPase A chain family.</text>
</comment>
<dbReference type="InterPro" id="IPR045083">
    <property type="entry name" value="ATP_synth_F0_asu_bact/mt"/>
</dbReference>
<keyword evidence="10 11" id="KW-0066">ATP synthesis</keyword>
<dbReference type="InterPro" id="IPR023011">
    <property type="entry name" value="ATP_synth_F0_asu_AS"/>
</dbReference>
<dbReference type="InterPro" id="IPR000568">
    <property type="entry name" value="ATP_synth_F0_asu"/>
</dbReference>
<dbReference type="Proteomes" id="UP000293764">
    <property type="component" value="Unassembled WGS sequence"/>
</dbReference>
<feature type="transmembrane region" description="Helical" evidence="11">
    <location>
        <begin position="167"/>
        <end position="187"/>
    </location>
</feature>
<dbReference type="PANTHER" id="PTHR11410">
    <property type="entry name" value="ATP SYNTHASE SUBUNIT A"/>
    <property type="match status" value="1"/>
</dbReference>
<keyword evidence="3 11" id="KW-0813">Transport</keyword>
<dbReference type="PROSITE" id="PS00449">
    <property type="entry name" value="ATPASE_A"/>
    <property type="match status" value="1"/>
</dbReference>
<keyword evidence="14" id="KW-1185">Reference proteome</keyword>
<evidence type="ECO:0000256" key="9">
    <source>
        <dbReference type="ARBA" id="ARBA00023136"/>
    </source>
</evidence>
<dbReference type="CDD" id="cd00310">
    <property type="entry name" value="ATP-synt_Fo_a_6"/>
    <property type="match status" value="1"/>
</dbReference>
<protein>
    <recommendedName>
        <fullName evidence="11 12">ATP synthase subunit a</fullName>
    </recommendedName>
    <alternativeName>
        <fullName evidence="11">ATP synthase F0 sector subunit a</fullName>
    </alternativeName>
    <alternativeName>
        <fullName evidence="11">F-ATPase subunit 6</fullName>
    </alternativeName>
</protein>
<dbReference type="PANTHER" id="PTHR11410:SF0">
    <property type="entry name" value="ATP SYNTHASE SUBUNIT A"/>
    <property type="match status" value="1"/>
</dbReference>
<keyword evidence="8 11" id="KW-0406">Ion transport</keyword>
<dbReference type="NCBIfam" id="TIGR01131">
    <property type="entry name" value="ATP_synt_6_or_A"/>
    <property type="match status" value="1"/>
</dbReference>
<evidence type="ECO:0000256" key="11">
    <source>
        <dbReference type="HAMAP-Rule" id="MF_01393"/>
    </source>
</evidence>
<feature type="transmembrane region" description="Helical" evidence="11">
    <location>
        <begin position="199"/>
        <end position="218"/>
    </location>
</feature>
<evidence type="ECO:0000313" key="13">
    <source>
        <dbReference type="EMBL" id="RYV50653.1"/>
    </source>
</evidence>
<evidence type="ECO:0000256" key="3">
    <source>
        <dbReference type="ARBA" id="ARBA00022448"/>
    </source>
</evidence>
<evidence type="ECO:0000256" key="6">
    <source>
        <dbReference type="ARBA" id="ARBA00022781"/>
    </source>
</evidence>
<comment type="subcellular location">
    <subcellularLocation>
        <location evidence="11 12">Cell membrane</location>
        <topology evidence="11 12">Multi-pass membrane protein</topology>
    </subcellularLocation>
    <subcellularLocation>
        <location evidence="1">Membrane</location>
        <topology evidence="1">Multi-pass membrane protein</topology>
    </subcellularLocation>
</comment>
<feature type="transmembrane region" description="Helical" evidence="11">
    <location>
        <begin position="44"/>
        <end position="62"/>
    </location>
</feature>
<keyword evidence="6 11" id="KW-0375">Hydrogen ion transport</keyword>
<dbReference type="GO" id="GO:0005886">
    <property type="term" value="C:plasma membrane"/>
    <property type="evidence" value="ECO:0007669"/>
    <property type="project" value="UniProtKB-SubCell"/>
</dbReference>
<sequence length="270" mass="29262">MYTVATILPVAGEGDGGFHAPSIAEFFPGAIFFEGTAFEFNRIMLVRVVAAITLCLLFWLAARRLSVVPGRGQGVAEMALSFVRVNIAQEILGDRAHKYVPMLTTIFFAVLAFNLTGVIPMLNIAGTSLIGIPILLALWVFVMYIGAGIKAHHGVGGFLKTNLFPPGVPWFLYILITPIEILQVFLFRPATLAIRLTANMIAGHLLLVLCFGATHFFFFEATGALKAIGFLSLAAGFAFTLFEMLVAALQAYIFALLAAVYIDLSTSKEH</sequence>
<feature type="transmembrane region" description="Helical" evidence="11">
    <location>
        <begin position="99"/>
        <end position="122"/>
    </location>
</feature>
<evidence type="ECO:0000256" key="7">
    <source>
        <dbReference type="ARBA" id="ARBA00022989"/>
    </source>
</evidence>
<evidence type="ECO:0000256" key="4">
    <source>
        <dbReference type="ARBA" id="ARBA00022547"/>
    </source>
</evidence>
<keyword evidence="7 11" id="KW-1133">Transmembrane helix</keyword>
<proteinExistence type="inferred from homology"/>
<evidence type="ECO:0000256" key="2">
    <source>
        <dbReference type="ARBA" id="ARBA00006810"/>
    </source>
</evidence>
<gene>
    <name evidence="11 13" type="primary">atpB</name>
    <name evidence="13" type="ORF">EUA98_12430</name>
</gene>
<dbReference type="SUPFAM" id="SSF81336">
    <property type="entry name" value="F1F0 ATP synthase subunit A"/>
    <property type="match status" value="1"/>
</dbReference>
<dbReference type="OrthoDB" id="9809130at2"/>
<reference evidence="13 14" key="1">
    <citation type="submission" date="2019-01" db="EMBL/GenBank/DDBJ databases">
        <title>Novel species of Cellulomonas.</title>
        <authorList>
            <person name="Liu Q."/>
            <person name="Xin Y.-H."/>
        </authorList>
    </citation>
    <scope>NUCLEOTIDE SEQUENCE [LARGE SCALE GENOMIC DNA]</scope>
    <source>
        <strain evidence="13 14">HLT2-17</strain>
    </source>
</reference>